<feature type="domain" description="Helicase C-terminal" evidence="7">
    <location>
        <begin position="228"/>
        <end position="377"/>
    </location>
</feature>
<evidence type="ECO:0000256" key="1">
    <source>
        <dbReference type="ARBA" id="ARBA00022741"/>
    </source>
</evidence>
<keyword evidence="4" id="KW-0067">ATP-binding</keyword>
<sequence>MIRRKSTRQLERITREKFGYEELRPGQASAIRSILDGHDTIAILPTGLGKSLIYQVTALLLKGPAIIVSPLIALQRDQVEAIEDLNVGNAASINSTMRDAEREGVLERLKKRELNFLFLAPEQFNNEDMLEQLRAAQPALFVIDEAHCISEWGHDFRPEYLRLSSVIQALGHPTVVALTATAAPLVREEIIERLQMNDPQIVVQGFDRPNIWLGVEKFRSEADKRNALLERVLESERPGIIYTATRKHSEEIARALCERGVKAAFYHAGMRAVDREQVQHQFMDDEIEVIVATVAFGMGIDKPNVRFVYHYDISDSLDSYYQEVGRAGRDGLPARAILFYRTEDLRIHRFFAGAGRIDIDQVELVARVIQEQIEPVTLQELSEETHLSRSKLAEALTRLEESGAITTLPTGEVMSKGIIENIDEVTQGAMEAHHSRRAFDRSRIEMIRCYAEVGDCRREYLLNYFGENMEDPPATTVITAMLASPWLMACSSLSRSTAKSCIRAGVMAWYCVTKATKWWSSSMKLATKPCLLTWSWSAACLPVYLESRYSFTFSICPASHMIGNVFFSIAQPMSERQSLIARRRMI</sequence>
<keyword evidence="3 8" id="KW-0347">Helicase</keyword>
<comment type="caution">
    <text evidence="8">The sequence shown here is derived from an EMBL/GenBank/DDBJ whole genome shotgun (WGS) entry which is preliminary data.</text>
</comment>
<evidence type="ECO:0000313" key="8">
    <source>
        <dbReference type="EMBL" id="GLV57132.1"/>
    </source>
</evidence>
<dbReference type="PROSITE" id="PS51194">
    <property type="entry name" value="HELICASE_CTER"/>
    <property type="match status" value="1"/>
</dbReference>
<evidence type="ECO:0000256" key="5">
    <source>
        <dbReference type="ARBA" id="ARBA00023125"/>
    </source>
</evidence>
<proteinExistence type="predicted"/>
<evidence type="ECO:0000313" key="9">
    <source>
        <dbReference type="Proteomes" id="UP001344906"/>
    </source>
</evidence>
<dbReference type="RefSeq" id="WP_338253028.1">
    <property type="nucleotide sequence ID" value="NZ_BSRI01000002.1"/>
</dbReference>
<dbReference type="PANTHER" id="PTHR13710">
    <property type="entry name" value="DNA HELICASE RECQ FAMILY MEMBER"/>
    <property type="match status" value="1"/>
</dbReference>
<dbReference type="Proteomes" id="UP001344906">
    <property type="component" value="Unassembled WGS sequence"/>
</dbReference>
<dbReference type="InterPro" id="IPR036390">
    <property type="entry name" value="WH_DNA-bd_sf"/>
</dbReference>
<dbReference type="Pfam" id="PF00271">
    <property type="entry name" value="Helicase_C"/>
    <property type="match status" value="1"/>
</dbReference>
<dbReference type="SUPFAM" id="SSF52540">
    <property type="entry name" value="P-loop containing nucleoside triphosphate hydrolases"/>
    <property type="match status" value="1"/>
</dbReference>
<dbReference type="PROSITE" id="PS51192">
    <property type="entry name" value="HELICASE_ATP_BIND_1"/>
    <property type="match status" value="1"/>
</dbReference>
<gene>
    <name evidence="8" type="primary">recQ</name>
    <name evidence="8" type="ORF">KDH_39700</name>
</gene>
<feature type="domain" description="Helicase ATP-binding" evidence="6">
    <location>
        <begin position="31"/>
        <end position="200"/>
    </location>
</feature>
<protein>
    <submittedName>
        <fullName evidence="8">ATP-dependent DNA helicase RecQ</fullName>
    </submittedName>
</protein>
<evidence type="ECO:0000256" key="3">
    <source>
        <dbReference type="ARBA" id="ARBA00022806"/>
    </source>
</evidence>
<evidence type="ECO:0000259" key="7">
    <source>
        <dbReference type="PROSITE" id="PS51194"/>
    </source>
</evidence>
<keyword evidence="5" id="KW-0238">DNA-binding</keyword>
<dbReference type="SUPFAM" id="SSF46785">
    <property type="entry name" value="Winged helix' DNA-binding domain"/>
    <property type="match status" value="1"/>
</dbReference>
<dbReference type="CDD" id="cd18794">
    <property type="entry name" value="SF2_C_RecQ"/>
    <property type="match status" value="1"/>
</dbReference>
<organism evidence="8 9">
    <name type="scientific">Dictyobacter halimunensis</name>
    <dbReference type="NCBI Taxonomy" id="3026934"/>
    <lineage>
        <taxon>Bacteria</taxon>
        <taxon>Bacillati</taxon>
        <taxon>Chloroflexota</taxon>
        <taxon>Ktedonobacteria</taxon>
        <taxon>Ktedonobacterales</taxon>
        <taxon>Dictyobacteraceae</taxon>
        <taxon>Dictyobacter</taxon>
    </lineage>
</organism>
<dbReference type="InterPro" id="IPR011545">
    <property type="entry name" value="DEAD/DEAH_box_helicase_dom"/>
</dbReference>
<evidence type="ECO:0000256" key="4">
    <source>
        <dbReference type="ARBA" id="ARBA00022840"/>
    </source>
</evidence>
<dbReference type="PANTHER" id="PTHR13710:SF84">
    <property type="entry name" value="ATP-DEPENDENT DNA HELICASE RECS-RELATED"/>
    <property type="match status" value="1"/>
</dbReference>
<dbReference type="EMBL" id="BSRI01000002">
    <property type="protein sequence ID" value="GLV57132.1"/>
    <property type="molecule type" value="Genomic_DNA"/>
</dbReference>
<evidence type="ECO:0000259" key="6">
    <source>
        <dbReference type="PROSITE" id="PS51192"/>
    </source>
</evidence>
<dbReference type="Pfam" id="PF00270">
    <property type="entry name" value="DEAD"/>
    <property type="match status" value="1"/>
</dbReference>
<dbReference type="InterPro" id="IPR001650">
    <property type="entry name" value="Helicase_C-like"/>
</dbReference>
<dbReference type="GO" id="GO:0004386">
    <property type="term" value="F:helicase activity"/>
    <property type="evidence" value="ECO:0007669"/>
    <property type="project" value="UniProtKB-KW"/>
</dbReference>
<dbReference type="SMART" id="SM00487">
    <property type="entry name" value="DEXDc"/>
    <property type="match status" value="1"/>
</dbReference>
<dbReference type="NCBIfam" id="TIGR00614">
    <property type="entry name" value="recQ_fam"/>
    <property type="match status" value="1"/>
</dbReference>
<accession>A0ABQ6FWG2</accession>
<reference evidence="8 9" key="1">
    <citation type="submission" date="2023-02" db="EMBL/GenBank/DDBJ databases">
        <title>Dictyobacter halimunensis sp. nov., a new member of the class Ktedonobacteria from forest soil in a geothermal area.</title>
        <authorList>
            <person name="Rachmania M.K."/>
            <person name="Ningsih F."/>
            <person name="Sakai Y."/>
            <person name="Yabe S."/>
            <person name="Yokota A."/>
            <person name="Sjamsuridzal W."/>
        </authorList>
    </citation>
    <scope>NUCLEOTIDE SEQUENCE [LARGE SCALE GENOMIC DNA]</scope>
    <source>
        <strain evidence="8 9">S3.2.2.5</strain>
    </source>
</reference>
<dbReference type="CDD" id="cd17920">
    <property type="entry name" value="DEXHc_RecQ"/>
    <property type="match status" value="1"/>
</dbReference>
<keyword evidence="9" id="KW-1185">Reference proteome</keyword>
<dbReference type="Gene3D" id="3.40.50.300">
    <property type="entry name" value="P-loop containing nucleotide triphosphate hydrolases"/>
    <property type="match status" value="2"/>
</dbReference>
<dbReference type="InterPro" id="IPR004589">
    <property type="entry name" value="DNA_helicase_ATP-dep_RecQ"/>
</dbReference>
<evidence type="ECO:0000256" key="2">
    <source>
        <dbReference type="ARBA" id="ARBA00022801"/>
    </source>
</evidence>
<dbReference type="PROSITE" id="PS00690">
    <property type="entry name" value="DEAH_ATP_HELICASE"/>
    <property type="match status" value="1"/>
</dbReference>
<name>A0ABQ6FWG2_9CHLR</name>
<dbReference type="InterPro" id="IPR002464">
    <property type="entry name" value="DNA/RNA_helicase_DEAH_CS"/>
</dbReference>
<dbReference type="SMART" id="SM00490">
    <property type="entry name" value="HELICc"/>
    <property type="match status" value="1"/>
</dbReference>
<keyword evidence="1" id="KW-0547">Nucleotide-binding</keyword>
<keyword evidence="2" id="KW-0378">Hydrolase</keyword>
<dbReference type="InterPro" id="IPR027417">
    <property type="entry name" value="P-loop_NTPase"/>
</dbReference>
<dbReference type="InterPro" id="IPR014001">
    <property type="entry name" value="Helicase_ATP-bd"/>
</dbReference>